<keyword evidence="2" id="KW-1185">Reference proteome</keyword>
<dbReference type="GO" id="GO:0016301">
    <property type="term" value="F:kinase activity"/>
    <property type="evidence" value="ECO:0007669"/>
    <property type="project" value="UniProtKB-KW"/>
</dbReference>
<dbReference type="EMBL" id="CP053921">
    <property type="protein sequence ID" value="QKG70687.1"/>
    <property type="molecule type" value="Genomic_DNA"/>
</dbReference>
<sequence length="273" mass="29652">MGIAGERQSGAYADWSAADMTLVDAIATRRRRAGHAVLVGIAGAQGSGKTTLVRRLAEQLEQRGLPTAVLSLDDFYLTKAERAGLAQSVHPLCVTRGVPGTHDLRLLETALDALLGDGPTVTLPSFDKASDDRGEPRSVAPPFEVILLEGWCIGAKPQDWDALNEPINALERDEDPDGVWRRWANDQLAGGYATLFARLDLRIFLKAPDFAVVETWRAEQEAALADRAMDRTSLGRFVAHYQRISCAMLAQAPAELVVALDAQRNPEVRPTSS</sequence>
<keyword evidence="1" id="KW-0418">Kinase</keyword>
<dbReference type="Proteomes" id="UP000504693">
    <property type="component" value="Chromosome"/>
</dbReference>
<dbReference type="PRINTS" id="PR00988">
    <property type="entry name" value="URIDINKINASE"/>
</dbReference>
<dbReference type="KEGG" id="emv:HQR01_04495"/>
<dbReference type="Pfam" id="PF03308">
    <property type="entry name" value="MeaB"/>
    <property type="match status" value="1"/>
</dbReference>
<organism evidence="1 2">
    <name type="scientific">Erythrobacter mangrovi</name>
    <dbReference type="NCBI Taxonomy" id="2739433"/>
    <lineage>
        <taxon>Bacteria</taxon>
        <taxon>Pseudomonadati</taxon>
        <taxon>Pseudomonadota</taxon>
        <taxon>Alphaproteobacteria</taxon>
        <taxon>Sphingomonadales</taxon>
        <taxon>Erythrobacteraceae</taxon>
        <taxon>Erythrobacter/Porphyrobacter group</taxon>
        <taxon>Erythrobacter</taxon>
    </lineage>
</organism>
<dbReference type="SUPFAM" id="SSF52540">
    <property type="entry name" value="P-loop containing nucleoside triphosphate hydrolases"/>
    <property type="match status" value="1"/>
</dbReference>
<evidence type="ECO:0000313" key="2">
    <source>
        <dbReference type="Proteomes" id="UP000504693"/>
    </source>
</evidence>
<dbReference type="InterPro" id="IPR027417">
    <property type="entry name" value="P-loop_NTPase"/>
</dbReference>
<evidence type="ECO:0000313" key="1">
    <source>
        <dbReference type="EMBL" id="QKG70687.1"/>
    </source>
</evidence>
<protein>
    <submittedName>
        <fullName evidence="1">Kinase</fullName>
    </submittedName>
</protein>
<dbReference type="PANTHER" id="PTHR10285">
    <property type="entry name" value="URIDINE KINASE"/>
    <property type="match status" value="1"/>
</dbReference>
<reference evidence="1 2" key="1">
    <citation type="submission" date="2020-05" db="EMBL/GenBank/DDBJ databases">
        <title>Erythrobacter mangrovi sp. nov., isolated from rhizosphere soil of mangrove plant (Kandelia candel).</title>
        <authorList>
            <person name="Ye Y.H."/>
        </authorList>
    </citation>
    <scope>NUCLEOTIDE SEQUENCE [LARGE SCALE GENOMIC DNA]</scope>
    <source>
        <strain evidence="1 2">EB310</strain>
    </source>
</reference>
<dbReference type="AlphaFoldDB" id="A0A7D4BTP0"/>
<accession>A0A7D4BTP0</accession>
<gene>
    <name evidence="1" type="ORF">HQR01_04495</name>
</gene>
<dbReference type="Gene3D" id="3.40.50.300">
    <property type="entry name" value="P-loop containing nucleotide triphosphate hydrolases"/>
    <property type="match status" value="1"/>
</dbReference>
<name>A0A7D4BTP0_9SPHN</name>
<proteinExistence type="predicted"/>
<dbReference type="RefSeq" id="WP_173212930.1">
    <property type="nucleotide sequence ID" value="NZ_CP053921.1"/>
</dbReference>
<keyword evidence="1" id="KW-0808">Transferase</keyword>